<feature type="compositionally biased region" description="Low complexity" evidence="1">
    <location>
        <begin position="67"/>
        <end position="85"/>
    </location>
</feature>
<evidence type="ECO:0000313" key="3">
    <source>
        <dbReference type="Proteomes" id="UP000677803"/>
    </source>
</evidence>
<dbReference type="Proteomes" id="UP000677803">
    <property type="component" value="Unassembled WGS sequence"/>
</dbReference>
<keyword evidence="3" id="KW-1185">Reference proteome</keyword>
<feature type="compositionally biased region" description="Basic and acidic residues" evidence="1">
    <location>
        <begin position="107"/>
        <end position="118"/>
    </location>
</feature>
<reference evidence="2" key="1">
    <citation type="submission" date="2021-05" db="EMBL/GenBank/DDBJ databases">
        <authorList>
            <person name="Tigano A."/>
        </authorList>
    </citation>
    <scope>NUCLEOTIDE SEQUENCE</scope>
</reference>
<proteinExistence type="predicted"/>
<feature type="compositionally biased region" description="Basic and acidic residues" evidence="1">
    <location>
        <begin position="87"/>
        <end position="97"/>
    </location>
</feature>
<feature type="region of interest" description="Disordered" evidence="1">
    <location>
        <begin position="46"/>
        <end position="134"/>
    </location>
</feature>
<dbReference type="AlphaFoldDB" id="A0A8S4ALM7"/>
<accession>A0A8S4ALM7</accession>
<dbReference type="OrthoDB" id="440745at2759"/>
<gene>
    <name evidence="2" type="ORF">MMEN_LOCUS6436</name>
</gene>
<evidence type="ECO:0000313" key="2">
    <source>
        <dbReference type="EMBL" id="CAG5891944.1"/>
    </source>
</evidence>
<dbReference type="EMBL" id="CAJRST010005557">
    <property type="protein sequence ID" value="CAG5891944.1"/>
    <property type="molecule type" value="Genomic_DNA"/>
</dbReference>
<sequence>MTKDIQKVAGQIRNCDSRLHQANHRLDVLNQRPGFELCLDNVRASGEHTQAPLSLSLRLRPDRRRPSPAARSKPPCGAGSSSAPPTDSDRTRPDRPKTTPGPEAPMEGERRRAEEGARPRANGGVLQLMAVAHS</sequence>
<evidence type="ECO:0000256" key="1">
    <source>
        <dbReference type="SAM" id="MobiDB-lite"/>
    </source>
</evidence>
<name>A0A8S4ALM7_9TELE</name>
<protein>
    <submittedName>
        <fullName evidence="2">(Atlantic silverside) hypothetical protein</fullName>
    </submittedName>
</protein>
<comment type="caution">
    <text evidence="2">The sequence shown here is derived from an EMBL/GenBank/DDBJ whole genome shotgun (WGS) entry which is preliminary data.</text>
</comment>
<organism evidence="2 3">
    <name type="scientific">Menidia menidia</name>
    <name type="common">Atlantic silverside</name>
    <dbReference type="NCBI Taxonomy" id="238744"/>
    <lineage>
        <taxon>Eukaryota</taxon>
        <taxon>Metazoa</taxon>
        <taxon>Chordata</taxon>
        <taxon>Craniata</taxon>
        <taxon>Vertebrata</taxon>
        <taxon>Euteleostomi</taxon>
        <taxon>Actinopterygii</taxon>
        <taxon>Neopterygii</taxon>
        <taxon>Teleostei</taxon>
        <taxon>Neoteleostei</taxon>
        <taxon>Acanthomorphata</taxon>
        <taxon>Ovalentaria</taxon>
        <taxon>Atherinomorphae</taxon>
        <taxon>Atheriniformes</taxon>
        <taxon>Atherinopsidae</taxon>
        <taxon>Menidiinae</taxon>
        <taxon>Menidia</taxon>
    </lineage>
</organism>